<proteinExistence type="predicted"/>
<dbReference type="GO" id="GO:0008017">
    <property type="term" value="F:microtubule binding"/>
    <property type="evidence" value="ECO:0007669"/>
    <property type="project" value="InterPro"/>
</dbReference>
<sequence>MTNGQKIVGVLVRITPYNGKEFEEYMKSIVKMDKMTFPTLGKSFVSREIFLTMKYLDLEICSEQVMNLLSKTGPLQIRENAKRVILSGLSLTPMYSVKELLELLTLGNSSRTQQTTDISAAIQAPGKLLKSAPTTWCTIDQKIMDYIDHVNIYV</sequence>
<evidence type="ECO:0000313" key="4">
    <source>
        <dbReference type="EnsemblMetazoa" id="GPAI000403-PA"/>
    </source>
</evidence>
<keyword evidence="5" id="KW-1185">Reference proteome</keyword>
<dbReference type="GO" id="GO:0007018">
    <property type="term" value="P:microtubule-based movement"/>
    <property type="evidence" value="ECO:0007669"/>
    <property type="project" value="InterPro"/>
</dbReference>
<evidence type="ECO:0000256" key="1">
    <source>
        <dbReference type="ARBA" id="ARBA00022741"/>
    </source>
</evidence>
<keyword evidence="2" id="KW-0067">ATP-binding</keyword>
<evidence type="ECO:0000259" key="3">
    <source>
        <dbReference type="Pfam" id="PF00225"/>
    </source>
</evidence>
<dbReference type="GO" id="GO:0003777">
    <property type="term" value="F:microtubule motor activity"/>
    <property type="evidence" value="ECO:0007669"/>
    <property type="project" value="InterPro"/>
</dbReference>
<dbReference type="EnsemblMetazoa" id="GPAI000403-RA">
    <property type="protein sequence ID" value="GPAI000403-PA"/>
    <property type="gene ID" value="GPAI000403"/>
</dbReference>
<protein>
    <recommendedName>
        <fullName evidence="3">Kinesin motor domain-containing protein</fullName>
    </recommendedName>
</protein>
<dbReference type="Gene3D" id="3.40.850.10">
    <property type="entry name" value="Kinesin motor domain"/>
    <property type="match status" value="1"/>
</dbReference>
<dbReference type="InterPro" id="IPR027417">
    <property type="entry name" value="P-loop_NTPase"/>
</dbReference>
<dbReference type="VEuPathDB" id="VectorBase:GPAI000403"/>
<dbReference type="SUPFAM" id="SSF52540">
    <property type="entry name" value="P-loop containing nucleoside triphosphate hydrolases"/>
    <property type="match status" value="1"/>
</dbReference>
<dbReference type="AlphaFoldDB" id="A0A1A9Z0N3"/>
<accession>A0A1A9Z0N3</accession>
<feature type="domain" description="Kinesin motor" evidence="3">
    <location>
        <begin position="51"/>
        <end position="119"/>
    </location>
</feature>
<reference evidence="5" key="1">
    <citation type="submission" date="2014-03" db="EMBL/GenBank/DDBJ databases">
        <authorList>
            <person name="Aksoy S."/>
            <person name="Warren W."/>
            <person name="Wilson R.K."/>
        </authorList>
    </citation>
    <scope>NUCLEOTIDE SEQUENCE [LARGE SCALE GENOMIC DNA]</scope>
    <source>
        <strain evidence="5">IAEA</strain>
    </source>
</reference>
<dbReference type="Pfam" id="PF00225">
    <property type="entry name" value="Kinesin"/>
    <property type="match status" value="1"/>
</dbReference>
<evidence type="ECO:0000256" key="2">
    <source>
        <dbReference type="ARBA" id="ARBA00022840"/>
    </source>
</evidence>
<organism evidence="4 5">
    <name type="scientific">Glossina pallidipes</name>
    <name type="common">Tsetse fly</name>
    <dbReference type="NCBI Taxonomy" id="7398"/>
    <lineage>
        <taxon>Eukaryota</taxon>
        <taxon>Metazoa</taxon>
        <taxon>Ecdysozoa</taxon>
        <taxon>Arthropoda</taxon>
        <taxon>Hexapoda</taxon>
        <taxon>Insecta</taxon>
        <taxon>Pterygota</taxon>
        <taxon>Neoptera</taxon>
        <taxon>Endopterygota</taxon>
        <taxon>Diptera</taxon>
        <taxon>Brachycera</taxon>
        <taxon>Muscomorpha</taxon>
        <taxon>Hippoboscoidea</taxon>
        <taxon>Glossinidae</taxon>
        <taxon>Glossina</taxon>
    </lineage>
</organism>
<dbReference type="InterPro" id="IPR001752">
    <property type="entry name" value="Kinesin_motor_dom"/>
</dbReference>
<dbReference type="STRING" id="7398.A0A1A9Z0N3"/>
<reference evidence="4" key="2">
    <citation type="submission" date="2020-05" db="UniProtKB">
        <authorList>
            <consortium name="EnsemblMetazoa"/>
        </authorList>
    </citation>
    <scope>IDENTIFICATION</scope>
    <source>
        <strain evidence="4">IAEA</strain>
    </source>
</reference>
<keyword evidence="1" id="KW-0547">Nucleotide-binding</keyword>
<dbReference type="InterPro" id="IPR036961">
    <property type="entry name" value="Kinesin_motor_dom_sf"/>
</dbReference>
<dbReference type="Proteomes" id="UP000092445">
    <property type="component" value="Unassembled WGS sequence"/>
</dbReference>
<evidence type="ECO:0000313" key="5">
    <source>
        <dbReference type="Proteomes" id="UP000092445"/>
    </source>
</evidence>
<dbReference type="GO" id="GO:0005524">
    <property type="term" value="F:ATP binding"/>
    <property type="evidence" value="ECO:0007669"/>
    <property type="project" value="UniProtKB-KW"/>
</dbReference>
<name>A0A1A9Z0N3_GLOPL</name>